<keyword evidence="1" id="KW-1133">Transmembrane helix</keyword>
<dbReference type="Proteomes" id="UP000033662">
    <property type="component" value="Unassembled WGS sequence"/>
</dbReference>
<accession>A0A0F4XU97</accession>
<reference evidence="2 3" key="1">
    <citation type="submission" date="2015-03" db="EMBL/GenBank/DDBJ databases">
        <title>Pseudomonas fluorescens 1855-344 Genome sequencing and assembly.</title>
        <authorList>
            <person name="Eng W.W.H."/>
            <person name="Gan H.M."/>
            <person name="Savka M.A."/>
        </authorList>
    </citation>
    <scope>NUCLEOTIDE SEQUENCE [LARGE SCALE GENOMIC DNA]</scope>
    <source>
        <strain evidence="2 3">1855-344</strain>
    </source>
</reference>
<name>A0A0F4XU97_9PSED</name>
<dbReference type="OrthoDB" id="6993509at2"/>
<dbReference type="PATRIC" id="fig|132476.4.peg.2126"/>
<sequence>MTNYETWTLVVQVAVALVALPSMYLVVRQVVILTAQLKATQQASEAQSIISIVEFLQTSQARDARQAVRATLSTLHHDQWDATHVQHASLTCANYDVVAALLRADLIKNKHIIIENWAPSIKHCHQILAPFIETKRAQPGGDRKYWSNFDWLRDQCSQV</sequence>
<evidence type="ECO:0000313" key="2">
    <source>
        <dbReference type="EMBL" id="KKA09401.1"/>
    </source>
</evidence>
<dbReference type="EMBL" id="JZXC01000002">
    <property type="protein sequence ID" value="KKA09401.1"/>
    <property type="molecule type" value="Genomic_DNA"/>
</dbReference>
<gene>
    <name evidence="2" type="ORF">VP02_02465</name>
</gene>
<keyword evidence="1" id="KW-0472">Membrane</keyword>
<evidence type="ECO:0000313" key="3">
    <source>
        <dbReference type="Proteomes" id="UP000033662"/>
    </source>
</evidence>
<evidence type="ECO:0008006" key="4">
    <source>
        <dbReference type="Google" id="ProtNLM"/>
    </source>
</evidence>
<keyword evidence="1" id="KW-0812">Transmembrane</keyword>
<evidence type="ECO:0000256" key="1">
    <source>
        <dbReference type="SAM" id="Phobius"/>
    </source>
</evidence>
<comment type="caution">
    <text evidence="2">The sequence shown here is derived from an EMBL/GenBank/DDBJ whole genome shotgun (WGS) entry which is preliminary data.</text>
</comment>
<dbReference type="AlphaFoldDB" id="A0A0F4XU97"/>
<protein>
    <recommendedName>
        <fullName evidence="4">DUF4760 domain-containing protein</fullName>
    </recommendedName>
</protein>
<organism evidence="2 3">
    <name type="scientific">Pseudomonas kilonensis</name>
    <dbReference type="NCBI Taxonomy" id="132476"/>
    <lineage>
        <taxon>Bacteria</taxon>
        <taxon>Pseudomonadati</taxon>
        <taxon>Pseudomonadota</taxon>
        <taxon>Gammaproteobacteria</taxon>
        <taxon>Pseudomonadales</taxon>
        <taxon>Pseudomonadaceae</taxon>
        <taxon>Pseudomonas</taxon>
    </lineage>
</organism>
<dbReference type="Pfam" id="PF15956">
    <property type="entry name" value="DUF4760"/>
    <property type="match status" value="1"/>
</dbReference>
<proteinExistence type="predicted"/>
<feature type="transmembrane region" description="Helical" evidence="1">
    <location>
        <begin position="6"/>
        <end position="27"/>
    </location>
</feature>
<dbReference type="InterPro" id="IPR031876">
    <property type="entry name" value="DUF4760"/>
</dbReference>